<dbReference type="Pfam" id="PF03901">
    <property type="entry name" value="Glyco_transf_22"/>
    <property type="match status" value="1"/>
</dbReference>
<dbReference type="EMBL" id="CAWYQH010000108">
    <property type="protein sequence ID" value="CAK8688875.1"/>
    <property type="molecule type" value="Genomic_DNA"/>
</dbReference>
<dbReference type="PANTHER" id="PTHR22760">
    <property type="entry name" value="GLYCOSYLTRANSFERASE"/>
    <property type="match status" value="1"/>
</dbReference>
<comment type="similarity">
    <text evidence="3 12">Belongs to the glycosyltransferase 22 family.</text>
</comment>
<feature type="transmembrane region" description="Helical" evidence="12">
    <location>
        <begin position="255"/>
        <end position="278"/>
    </location>
</feature>
<evidence type="ECO:0000256" key="3">
    <source>
        <dbReference type="ARBA" id="ARBA00007063"/>
    </source>
</evidence>
<evidence type="ECO:0000256" key="12">
    <source>
        <dbReference type="RuleBase" id="RU363075"/>
    </source>
</evidence>
<feature type="transmembrane region" description="Helical" evidence="12">
    <location>
        <begin position="92"/>
        <end position="110"/>
    </location>
</feature>
<evidence type="ECO:0000313" key="14">
    <source>
        <dbReference type="Proteomes" id="UP001642483"/>
    </source>
</evidence>
<comment type="caution">
    <text evidence="13">The sequence shown here is derived from an EMBL/GenBank/DDBJ whole genome shotgun (WGS) entry which is preliminary data.</text>
</comment>
<evidence type="ECO:0000256" key="6">
    <source>
        <dbReference type="ARBA" id="ARBA00022692"/>
    </source>
</evidence>
<keyword evidence="4 12" id="KW-0328">Glycosyltransferase</keyword>
<comment type="function">
    <text evidence="10">Mannosyltransferase that operates in the biosynthetic pathway of dolichol-linked oligosaccharides, the glycan precursors employed in protein asparagine (N)-glycosylation. The assembly of dolichol-linked oligosaccharides begins on the cytosolic side of the endoplasmic reticulum membrane and finishes in its lumen. The sequential addition of sugars to dolichol pyrophosphate produces dolichol-linked oligosaccharides containing fourteen sugars, including two GlcNAcs, nine mannoses and three glucoses. Once assembled, the oligosaccharide is transferred from the lipid to nascent proteins by oligosaccharyltransferases. In the lumen of the endoplasmic reticulum, adds the eighth mannose residue in an alpha-1,6 linkage onto Man(7)GlcNAc(2)-PP-dolichol to produce Man(8)GlcNAc(2)-PP-dolichol.</text>
</comment>
<evidence type="ECO:0000313" key="13">
    <source>
        <dbReference type="EMBL" id="CAK8688875.1"/>
    </source>
</evidence>
<feature type="transmembrane region" description="Helical" evidence="12">
    <location>
        <begin position="6"/>
        <end position="25"/>
    </location>
</feature>
<keyword evidence="7 12" id="KW-0256">Endoplasmic reticulum</keyword>
<comment type="pathway">
    <text evidence="2">Protein modification; protein glycosylation.</text>
</comment>
<keyword evidence="14" id="KW-1185">Reference proteome</keyword>
<gene>
    <name evidence="13" type="ORF">CVLEPA_LOCUS20836</name>
</gene>
<feature type="transmembrane region" description="Helical" evidence="12">
    <location>
        <begin position="167"/>
        <end position="194"/>
    </location>
</feature>
<accession>A0ABP0GFC6</accession>
<proteinExistence type="inferred from homology"/>
<name>A0ABP0GFC6_CLALP</name>
<comment type="catalytic activity">
    <reaction evidence="11">
        <text>an alpha-D-Man-(1-&gt;2)-alpha-D-Man-(1-&gt;2)-alpha-D-Man-(1-&gt;3)-[alpha-D-Man-(1-&gt;2)-alpha-D-Man-(1-&gt;3)-alpha-D-Man-(1-&gt;6)]-beta-D-Man-(1-&gt;4)-beta-D-GlcNAc-(1-&gt;4)-alpha-D-GlcNAc-diphospho-di-trans,poly-cis-dolichol + a di-trans,poly-cis-dolichyl beta-D-mannosyl phosphate = an alpha-D-Man-(1-&gt;2)-alpha-D-Man-(1-&gt;2)-alpha-D-Man-(1-&gt;3)-[alpha-D-Man-(1-&gt;2)-alpha-D-Man-(1-&gt;3)-[alpha-D-Man-(1-&gt;6)]-alpha-D-Man-(1-&gt;6)]-beta-D-Man-(1-&gt;4)-beta-D-GlcNAc-(1-&gt;4)-alpha-D-GlcNAc-diphospho-di-trans,poly-cis-dolichol + a di-trans,poly-cis-dolichyl phosphate + H(+)</text>
        <dbReference type="Rhea" id="RHEA:29535"/>
        <dbReference type="Rhea" id="RHEA-COMP:19498"/>
        <dbReference type="Rhea" id="RHEA-COMP:19501"/>
        <dbReference type="Rhea" id="RHEA-COMP:19518"/>
        <dbReference type="Rhea" id="RHEA-COMP:19519"/>
        <dbReference type="ChEBI" id="CHEBI:15378"/>
        <dbReference type="ChEBI" id="CHEBI:57683"/>
        <dbReference type="ChEBI" id="CHEBI:58211"/>
        <dbReference type="ChEBI" id="CHEBI:132517"/>
        <dbReference type="ChEBI" id="CHEBI:132519"/>
        <dbReference type="EC" id="2.4.1.260"/>
    </reaction>
    <physiologicalReaction direction="left-to-right" evidence="11">
        <dbReference type="Rhea" id="RHEA:29536"/>
    </physiologicalReaction>
</comment>
<feature type="transmembrane region" description="Helical" evidence="12">
    <location>
        <begin position="309"/>
        <end position="328"/>
    </location>
</feature>
<evidence type="ECO:0000256" key="2">
    <source>
        <dbReference type="ARBA" id="ARBA00004922"/>
    </source>
</evidence>
<protein>
    <recommendedName>
        <fullName evidence="12">Mannosyltransferase</fullName>
        <ecNumber evidence="12">2.4.1.-</ecNumber>
    </recommendedName>
</protein>
<sequence length="500" mass="57326">MFNKVFILKTLLFSMVLIYLVCCPYTKVEESFNIQAIHDILYHGTDVTEYDHLTFPGVVPRTFIGPLFVSLLSSPIVKFSSIFENNKFLTQYIVRLLIGCLVLSGLFKFSRSLKKVFGLDVVVHFLLITCSQFHFLFYASRPLANIFAMILALPALASWLKQDIGKFIWLAAFSAILFRFELCAIFAVCLLISLVRKHTSLLYVFVHALPAGIIALGFSVMVDSVFWQRYLWPEGDVMWFNVILNKSSNWGTSPFYWYFTSTLPKALLLSCVFIPWGFRCDPYRCAILLLPAIIFVLLFSILPHKELRFIVYTFPLFNAVAARGYADLKLRFRKSFFWKVGYILALSSILVNFAASFLFLKASVNNYPGGEIMSLLHKRVPCVTDAQPVHVHISNYAAQTGVTRFQEACPLWRYNKTEHLKRDDLRLNPDVTHVIADYVESDVIMWEATHVPIAETSAFSGVSLRFETVFVSIPVPYFKMKPALTVWQRREFPLNQDSSE</sequence>
<keyword evidence="6 12" id="KW-0812">Transmembrane</keyword>
<dbReference type="InterPro" id="IPR005599">
    <property type="entry name" value="GPI_mannosylTrfase"/>
</dbReference>
<keyword evidence="9 12" id="KW-0472">Membrane</keyword>
<keyword evidence="5" id="KW-0808">Transferase</keyword>
<dbReference type="PANTHER" id="PTHR22760:SF1">
    <property type="entry name" value="DOL-P-MAN:MAN(7)GLCNAC(2)-PP-DOL ALPHA-1,6-MANNOSYLTRANSFERASE"/>
    <property type="match status" value="1"/>
</dbReference>
<feature type="transmembrane region" description="Helical" evidence="12">
    <location>
        <begin position="340"/>
        <end position="360"/>
    </location>
</feature>
<dbReference type="EC" id="2.4.1.-" evidence="12"/>
<feature type="transmembrane region" description="Helical" evidence="12">
    <location>
        <begin position="116"/>
        <end position="136"/>
    </location>
</feature>
<feature type="transmembrane region" description="Helical" evidence="12">
    <location>
        <begin position="285"/>
        <end position="303"/>
    </location>
</feature>
<keyword evidence="8 12" id="KW-1133">Transmembrane helix</keyword>
<feature type="transmembrane region" description="Helical" evidence="12">
    <location>
        <begin position="143"/>
        <end position="161"/>
    </location>
</feature>
<evidence type="ECO:0000256" key="1">
    <source>
        <dbReference type="ARBA" id="ARBA00004477"/>
    </source>
</evidence>
<dbReference type="Proteomes" id="UP001642483">
    <property type="component" value="Unassembled WGS sequence"/>
</dbReference>
<evidence type="ECO:0000256" key="4">
    <source>
        <dbReference type="ARBA" id="ARBA00022676"/>
    </source>
</evidence>
<evidence type="ECO:0000256" key="10">
    <source>
        <dbReference type="ARBA" id="ARBA00044721"/>
    </source>
</evidence>
<evidence type="ECO:0000256" key="8">
    <source>
        <dbReference type="ARBA" id="ARBA00022989"/>
    </source>
</evidence>
<evidence type="ECO:0000256" key="7">
    <source>
        <dbReference type="ARBA" id="ARBA00022824"/>
    </source>
</evidence>
<evidence type="ECO:0000256" key="9">
    <source>
        <dbReference type="ARBA" id="ARBA00023136"/>
    </source>
</evidence>
<comment type="subcellular location">
    <subcellularLocation>
        <location evidence="1 12">Endoplasmic reticulum membrane</location>
        <topology evidence="1 12">Multi-pass membrane protein</topology>
    </subcellularLocation>
</comment>
<organism evidence="13 14">
    <name type="scientific">Clavelina lepadiformis</name>
    <name type="common">Light-bulb sea squirt</name>
    <name type="synonym">Ascidia lepadiformis</name>
    <dbReference type="NCBI Taxonomy" id="159417"/>
    <lineage>
        <taxon>Eukaryota</taxon>
        <taxon>Metazoa</taxon>
        <taxon>Chordata</taxon>
        <taxon>Tunicata</taxon>
        <taxon>Ascidiacea</taxon>
        <taxon>Aplousobranchia</taxon>
        <taxon>Clavelinidae</taxon>
        <taxon>Clavelina</taxon>
    </lineage>
</organism>
<feature type="transmembrane region" description="Helical" evidence="12">
    <location>
        <begin position="201"/>
        <end position="222"/>
    </location>
</feature>
<evidence type="ECO:0000256" key="11">
    <source>
        <dbReference type="ARBA" id="ARBA00048899"/>
    </source>
</evidence>
<reference evidence="13 14" key="1">
    <citation type="submission" date="2024-02" db="EMBL/GenBank/DDBJ databases">
        <authorList>
            <person name="Daric V."/>
            <person name="Darras S."/>
        </authorList>
    </citation>
    <scope>NUCLEOTIDE SEQUENCE [LARGE SCALE GENOMIC DNA]</scope>
</reference>
<evidence type="ECO:0000256" key="5">
    <source>
        <dbReference type="ARBA" id="ARBA00022679"/>
    </source>
</evidence>